<evidence type="ECO:0000256" key="3">
    <source>
        <dbReference type="ARBA" id="ARBA00022827"/>
    </source>
</evidence>
<feature type="domain" description="FAD/NAD(P)-binding" evidence="7">
    <location>
        <begin position="141"/>
        <end position="303"/>
    </location>
</feature>
<evidence type="ECO:0000256" key="4">
    <source>
        <dbReference type="ARBA" id="ARBA00023002"/>
    </source>
</evidence>
<evidence type="ECO:0000256" key="6">
    <source>
        <dbReference type="SAM" id="Phobius"/>
    </source>
</evidence>
<keyword evidence="4" id="KW-0560">Oxidoreductase</keyword>
<evidence type="ECO:0000256" key="2">
    <source>
        <dbReference type="ARBA" id="ARBA00022630"/>
    </source>
</evidence>
<feature type="transmembrane region" description="Helical" evidence="6">
    <location>
        <begin position="387"/>
        <end position="409"/>
    </location>
</feature>
<evidence type="ECO:0000313" key="9">
    <source>
        <dbReference type="Proteomes" id="UP000075714"/>
    </source>
</evidence>
<dbReference type="Proteomes" id="UP000075714">
    <property type="component" value="Unassembled WGS sequence"/>
</dbReference>
<gene>
    <name evidence="8" type="ORF">GPECTOR_51g703</name>
</gene>
<keyword evidence="6" id="KW-0472">Membrane</keyword>
<proteinExistence type="predicted"/>
<dbReference type="PANTHER" id="PTHR42913:SF9">
    <property type="entry name" value="SLR1591 PROTEIN"/>
    <property type="match status" value="1"/>
</dbReference>
<dbReference type="SUPFAM" id="SSF51905">
    <property type="entry name" value="FAD/NAD(P)-binding domain"/>
    <property type="match status" value="2"/>
</dbReference>
<dbReference type="OrthoDB" id="409395at2759"/>
<evidence type="ECO:0000313" key="8">
    <source>
        <dbReference type="EMBL" id="KXZ45717.1"/>
    </source>
</evidence>
<dbReference type="GO" id="GO:0003955">
    <property type="term" value="F:NAD(P)H dehydrogenase (quinone) activity"/>
    <property type="evidence" value="ECO:0007669"/>
    <property type="project" value="TreeGrafter"/>
</dbReference>
<keyword evidence="3" id="KW-0274">FAD</keyword>
<dbReference type="InterPro" id="IPR036188">
    <property type="entry name" value="FAD/NAD-bd_sf"/>
</dbReference>
<dbReference type="STRING" id="33097.A0A150G796"/>
<dbReference type="Gene3D" id="3.50.50.100">
    <property type="match status" value="1"/>
</dbReference>
<comment type="cofactor">
    <cofactor evidence="1">
        <name>FAD</name>
        <dbReference type="ChEBI" id="CHEBI:57692"/>
    </cofactor>
</comment>
<dbReference type="EMBL" id="LSYV01000052">
    <property type="protein sequence ID" value="KXZ45717.1"/>
    <property type="molecule type" value="Genomic_DNA"/>
</dbReference>
<dbReference type="PANTHER" id="PTHR42913">
    <property type="entry name" value="APOPTOSIS-INDUCING FACTOR 1"/>
    <property type="match status" value="1"/>
</dbReference>
<comment type="caution">
    <text evidence="8">The sequence shown here is derived from an EMBL/GenBank/DDBJ whole genome shotgun (WGS) entry which is preliminary data.</text>
</comment>
<dbReference type="InterPro" id="IPR051169">
    <property type="entry name" value="NADH-Q_oxidoreductase"/>
</dbReference>
<protein>
    <recommendedName>
        <fullName evidence="7">FAD/NAD(P)-binding domain-containing protein</fullName>
    </recommendedName>
</protein>
<reference evidence="9" key="1">
    <citation type="journal article" date="2016" name="Nat. Commun.">
        <title>The Gonium pectorale genome demonstrates co-option of cell cycle regulation during the evolution of multicellularity.</title>
        <authorList>
            <person name="Hanschen E.R."/>
            <person name="Marriage T.N."/>
            <person name="Ferris P.J."/>
            <person name="Hamaji T."/>
            <person name="Toyoda A."/>
            <person name="Fujiyama A."/>
            <person name="Neme R."/>
            <person name="Noguchi H."/>
            <person name="Minakuchi Y."/>
            <person name="Suzuki M."/>
            <person name="Kawai-Toyooka H."/>
            <person name="Smith D.R."/>
            <person name="Sparks H."/>
            <person name="Anderson J."/>
            <person name="Bakaric R."/>
            <person name="Luria V."/>
            <person name="Karger A."/>
            <person name="Kirschner M.W."/>
            <person name="Durand P.M."/>
            <person name="Michod R.E."/>
            <person name="Nozaki H."/>
            <person name="Olson B.J."/>
        </authorList>
    </citation>
    <scope>NUCLEOTIDE SEQUENCE [LARGE SCALE GENOMIC DNA]</scope>
    <source>
        <strain evidence="9">NIES-2863</strain>
    </source>
</reference>
<evidence type="ECO:0000259" key="7">
    <source>
        <dbReference type="Pfam" id="PF07992"/>
    </source>
</evidence>
<keyword evidence="9" id="KW-1185">Reference proteome</keyword>
<dbReference type="InterPro" id="IPR023753">
    <property type="entry name" value="FAD/NAD-binding_dom"/>
</dbReference>
<name>A0A150G796_GONPE</name>
<sequence>MAAAATPPPPPRVTLVSRGRFTPYSGMLPGWAAGHYSYSDCHVDLRRLVSYAEADLVEAEATGLDATGRRVLFGDGSPPIPYDALSVDIGITPGRAAVPGAEGCAAVTPVKPIDGSAAVAAGAGGPTEEAAAPALSASTAAAAAAAPTSGASPGAVESGKSTSAGPVSEPLLRVVVVGGGAGGVELAAAVQYRLEAERRAGSWTGPAGRAAVSLVCRGGLLPGHPPHVRRLVGRLLSERGVHVRAGDEAVSVVPGELLLRSGDRLPYDECLWCTAATPAAWLRRSGLPTDSGGFLAINEYLQSDGGPQEGPPLASNLRAFLEGRPLQPFVPQHTALALISLGDRFCIASRTGAPGTTANATRRRDRDGSSSSGATGSMEGDGPEWPLGWLLNGCGGAAVALTGPLLWLWKDAIDRAFMRRYGDGLGDVR</sequence>
<dbReference type="GO" id="GO:0019646">
    <property type="term" value="P:aerobic electron transport chain"/>
    <property type="evidence" value="ECO:0007669"/>
    <property type="project" value="TreeGrafter"/>
</dbReference>
<keyword evidence="6" id="KW-1133">Transmembrane helix</keyword>
<organism evidence="8 9">
    <name type="scientific">Gonium pectorale</name>
    <name type="common">Green alga</name>
    <dbReference type="NCBI Taxonomy" id="33097"/>
    <lineage>
        <taxon>Eukaryota</taxon>
        <taxon>Viridiplantae</taxon>
        <taxon>Chlorophyta</taxon>
        <taxon>core chlorophytes</taxon>
        <taxon>Chlorophyceae</taxon>
        <taxon>CS clade</taxon>
        <taxon>Chlamydomonadales</taxon>
        <taxon>Volvocaceae</taxon>
        <taxon>Gonium</taxon>
    </lineage>
</organism>
<dbReference type="AlphaFoldDB" id="A0A150G796"/>
<feature type="region of interest" description="Disordered" evidence="5">
    <location>
        <begin position="355"/>
        <end position="381"/>
    </location>
</feature>
<accession>A0A150G796</accession>
<keyword evidence="6" id="KW-0812">Transmembrane</keyword>
<evidence type="ECO:0000256" key="5">
    <source>
        <dbReference type="SAM" id="MobiDB-lite"/>
    </source>
</evidence>
<evidence type="ECO:0000256" key="1">
    <source>
        <dbReference type="ARBA" id="ARBA00001974"/>
    </source>
</evidence>
<keyword evidence="2" id="KW-0285">Flavoprotein</keyword>
<dbReference type="Pfam" id="PF07992">
    <property type="entry name" value="Pyr_redox_2"/>
    <property type="match status" value="1"/>
</dbReference>